<comment type="subcellular location">
    <subcellularLocation>
        <location evidence="1">Cell membrane</location>
        <topology evidence="1">Multi-pass membrane protein</topology>
    </subcellularLocation>
</comment>
<dbReference type="AlphaFoldDB" id="A0A2G1BTF1"/>
<dbReference type="PANTHER" id="PTHR36115">
    <property type="entry name" value="PROLINE-RICH ANTIGEN HOMOLOG-RELATED"/>
    <property type="match status" value="1"/>
</dbReference>
<reference evidence="9" key="2">
    <citation type="submission" date="2017-10" db="EMBL/GenBank/DDBJ databases">
        <authorList>
            <person name="Enke T.N."/>
            <person name="Cordero O.X."/>
        </authorList>
    </citation>
    <scope>NUCLEOTIDE SEQUENCE</scope>
    <source>
        <strain evidence="9">4G03</strain>
    </source>
</reference>
<evidence type="ECO:0000256" key="2">
    <source>
        <dbReference type="ARBA" id="ARBA00022475"/>
    </source>
</evidence>
<keyword evidence="2" id="KW-1003">Cell membrane</keyword>
<dbReference type="InterPro" id="IPR010432">
    <property type="entry name" value="RDD"/>
</dbReference>
<evidence type="ECO:0000313" key="9">
    <source>
        <dbReference type="EMBL" id="PHN96875.1"/>
    </source>
</evidence>
<evidence type="ECO:0000313" key="10">
    <source>
        <dbReference type="Proteomes" id="UP000222163"/>
    </source>
</evidence>
<dbReference type="Pfam" id="PF06271">
    <property type="entry name" value="RDD"/>
    <property type="match status" value="1"/>
</dbReference>
<dbReference type="EMBL" id="JAUYVU010000010">
    <property type="protein sequence ID" value="MDP2542368.1"/>
    <property type="molecule type" value="Genomic_DNA"/>
</dbReference>
<feature type="transmembrane region" description="Helical" evidence="6">
    <location>
        <begin position="80"/>
        <end position="101"/>
    </location>
</feature>
<evidence type="ECO:0000259" key="7">
    <source>
        <dbReference type="Pfam" id="PF06271"/>
    </source>
</evidence>
<evidence type="ECO:0000256" key="5">
    <source>
        <dbReference type="ARBA" id="ARBA00023136"/>
    </source>
</evidence>
<dbReference type="EMBL" id="PDUU01000009">
    <property type="protein sequence ID" value="PHN96875.1"/>
    <property type="molecule type" value="Genomic_DNA"/>
</dbReference>
<evidence type="ECO:0000256" key="6">
    <source>
        <dbReference type="SAM" id="Phobius"/>
    </source>
</evidence>
<proteinExistence type="predicted"/>
<name>A0A2G1BTF1_9FLAO</name>
<dbReference type="PANTHER" id="PTHR36115:SF4">
    <property type="entry name" value="MEMBRANE PROTEIN"/>
    <property type="match status" value="1"/>
</dbReference>
<sequence>MTREEHLKFCKICNNQKFDNQKGIICGLRNSIADFEDTCESFDENTQLKEKLLVKNRENELSNQIASQGTRFANYLLDRIFILIISFFLGFIFTLLLTIISPNSAGYFEQMGKLEEFVWGFIIGMFYYSFFEALTGRSIAKFITGTKVVDENGNKPTFDAILLRSLCRYIPFNAFSFLGSDAVGWHDSFSKTRVIKIKQ</sequence>
<feature type="transmembrane region" description="Helical" evidence="6">
    <location>
        <begin position="117"/>
        <end position="134"/>
    </location>
</feature>
<dbReference type="GO" id="GO:0005886">
    <property type="term" value="C:plasma membrane"/>
    <property type="evidence" value="ECO:0007669"/>
    <property type="project" value="UniProtKB-SubCell"/>
</dbReference>
<evidence type="ECO:0000256" key="4">
    <source>
        <dbReference type="ARBA" id="ARBA00022989"/>
    </source>
</evidence>
<dbReference type="Proteomes" id="UP000222163">
    <property type="component" value="Unassembled WGS sequence"/>
</dbReference>
<keyword evidence="5 6" id="KW-0472">Membrane</keyword>
<gene>
    <name evidence="9" type="ORF">CSC81_10660</name>
    <name evidence="8" type="ORF">Q8W23_12875</name>
</gene>
<organism evidence="9 10">
    <name type="scientific">Tenacibaculum discolor</name>
    <dbReference type="NCBI Taxonomy" id="361581"/>
    <lineage>
        <taxon>Bacteria</taxon>
        <taxon>Pseudomonadati</taxon>
        <taxon>Bacteroidota</taxon>
        <taxon>Flavobacteriia</taxon>
        <taxon>Flavobacteriales</taxon>
        <taxon>Flavobacteriaceae</taxon>
        <taxon>Tenacibaculum</taxon>
    </lineage>
</organism>
<reference evidence="8 11" key="3">
    <citation type="submission" date="2023-07" db="EMBL/GenBank/DDBJ databases">
        <title>Genome content predicts the carbon catabolic preferences of heterotrophic bacteria.</title>
        <authorList>
            <person name="Gralka M."/>
        </authorList>
    </citation>
    <scope>NUCLEOTIDE SEQUENCE [LARGE SCALE GENOMIC DNA]</scope>
    <source>
        <strain evidence="8 11">4G03</strain>
    </source>
</reference>
<comment type="caution">
    <text evidence="9">The sequence shown here is derived from an EMBL/GenBank/DDBJ whole genome shotgun (WGS) entry which is preliminary data.</text>
</comment>
<dbReference type="Proteomes" id="UP001242342">
    <property type="component" value="Unassembled WGS sequence"/>
</dbReference>
<evidence type="ECO:0000256" key="1">
    <source>
        <dbReference type="ARBA" id="ARBA00004651"/>
    </source>
</evidence>
<evidence type="ECO:0000313" key="8">
    <source>
        <dbReference type="EMBL" id="MDP2542368.1"/>
    </source>
</evidence>
<keyword evidence="11" id="KW-1185">Reference proteome</keyword>
<evidence type="ECO:0000313" key="11">
    <source>
        <dbReference type="Proteomes" id="UP001242342"/>
    </source>
</evidence>
<keyword evidence="4 6" id="KW-1133">Transmembrane helix</keyword>
<keyword evidence="3 6" id="KW-0812">Transmembrane</keyword>
<reference evidence="9 10" key="1">
    <citation type="journal article" date="2016" name="Nat. Commun.">
        <title>Microbial interactions lead to rapid micro-scale successions on model marine particles.</title>
        <authorList>
            <person name="Datta M.S."/>
            <person name="Sliwerska E."/>
            <person name="Gore J."/>
            <person name="Polz M.F."/>
            <person name="Cordero O.X."/>
        </authorList>
    </citation>
    <scope>NUCLEOTIDE SEQUENCE [LARGE SCALE GENOMIC DNA]</scope>
    <source>
        <strain evidence="9 10">4G03</strain>
    </source>
</reference>
<dbReference type="InterPro" id="IPR051791">
    <property type="entry name" value="Pra-immunoreactive"/>
</dbReference>
<accession>A0A2G1BTF1</accession>
<dbReference type="RefSeq" id="WP_099215741.1">
    <property type="nucleotide sequence ID" value="NZ_JAUYVU010000010.1"/>
</dbReference>
<feature type="domain" description="RDD" evidence="7">
    <location>
        <begin position="66"/>
        <end position="178"/>
    </location>
</feature>
<protein>
    <submittedName>
        <fullName evidence="8">RDD family protein</fullName>
    </submittedName>
</protein>
<evidence type="ECO:0000256" key="3">
    <source>
        <dbReference type="ARBA" id="ARBA00022692"/>
    </source>
</evidence>